<dbReference type="OMA" id="NYVKYYP"/>
<keyword evidence="12" id="KW-1185">Reference proteome</keyword>
<evidence type="ECO:0000256" key="9">
    <source>
        <dbReference type="SAM" id="MobiDB-lite"/>
    </source>
</evidence>
<evidence type="ECO:0000256" key="6">
    <source>
        <dbReference type="ARBA" id="ARBA00023054"/>
    </source>
</evidence>
<dbReference type="Proteomes" id="UP000189513">
    <property type="component" value="Unassembled WGS sequence"/>
</dbReference>
<comment type="similarity">
    <text evidence="2">Belongs to the EFG1 family.</text>
</comment>
<name>A0A061AQ52_CYBFA</name>
<dbReference type="EMBL" id="MPUK01000010">
    <property type="protein sequence ID" value="ONH65589.1"/>
    <property type="molecule type" value="Genomic_DNA"/>
</dbReference>
<evidence type="ECO:0000256" key="7">
    <source>
        <dbReference type="ARBA" id="ARBA00023242"/>
    </source>
</evidence>
<comment type="subcellular location">
    <subcellularLocation>
        <location evidence="1">Nucleus</location>
        <location evidence="1">Nucleolus</location>
    </subcellularLocation>
</comment>
<organism evidence="10">
    <name type="scientific">Cyberlindnera fabianii</name>
    <name type="common">Yeast</name>
    <name type="synonym">Hansenula fabianii</name>
    <dbReference type="NCBI Taxonomy" id="36022"/>
    <lineage>
        <taxon>Eukaryota</taxon>
        <taxon>Fungi</taxon>
        <taxon>Dikarya</taxon>
        <taxon>Ascomycota</taxon>
        <taxon>Saccharomycotina</taxon>
        <taxon>Saccharomycetes</taxon>
        <taxon>Phaffomycetales</taxon>
        <taxon>Phaffomycetaceae</taxon>
        <taxon>Cyberlindnera</taxon>
    </lineage>
</organism>
<dbReference type="PANTHER" id="PTHR33911">
    <property type="entry name" value="RRNA-PROCESSING PROTEIN EFG1"/>
    <property type="match status" value="1"/>
</dbReference>
<dbReference type="GO" id="GO:0030688">
    <property type="term" value="C:preribosome, small subunit precursor"/>
    <property type="evidence" value="ECO:0007669"/>
    <property type="project" value="TreeGrafter"/>
</dbReference>
<dbReference type="InterPro" id="IPR019310">
    <property type="entry name" value="Efg1"/>
</dbReference>
<evidence type="ECO:0000256" key="1">
    <source>
        <dbReference type="ARBA" id="ARBA00004604"/>
    </source>
</evidence>
<reference evidence="12" key="2">
    <citation type="journal article" date="2017" name="Genome Announc.">
        <title>Genome sequences of Cyberlindnera fabianii 65, Pichia kudriavzevii 129, and Saccharomyces cerevisiae 131 isolated from fermented masau fruits in Zimbabwe.</title>
        <authorList>
            <person name="van Rijswijck I.M.H."/>
            <person name="Derks M.F.L."/>
            <person name="Abee T."/>
            <person name="de Ridder D."/>
            <person name="Smid E.J."/>
        </authorList>
    </citation>
    <scope>NUCLEOTIDE SEQUENCE [LARGE SCALE GENOMIC DNA]</scope>
    <source>
        <strain evidence="12">65</strain>
    </source>
</reference>
<dbReference type="STRING" id="36022.A0A061AQ52"/>
<dbReference type="InterPro" id="IPR050786">
    <property type="entry name" value="EFG1_rRNA-proc"/>
</dbReference>
<dbReference type="PANTHER" id="PTHR33911:SF1">
    <property type="entry name" value="RRNA-PROCESSING PROTEIN EFG1"/>
    <property type="match status" value="1"/>
</dbReference>
<keyword evidence="6 8" id="KW-0175">Coiled coil</keyword>
<dbReference type="EMBL" id="LK052888">
    <property type="protein sequence ID" value="CDR39291.1"/>
    <property type="molecule type" value="Genomic_DNA"/>
</dbReference>
<feature type="coiled-coil region" evidence="8">
    <location>
        <begin position="52"/>
        <end position="130"/>
    </location>
</feature>
<reference evidence="10" key="1">
    <citation type="journal article" date="2014" name="Genome Announc.">
        <title>Genome sequence of the yeast Cyberlindnera fabianii (Hansenula fabianii).</title>
        <authorList>
            <person name="Freel K.C."/>
            <person name="Sarilar V."/>
            <person name="Neuveglise C."/>
            <person name="Devillers H."/>
            <person name="Friedrich A."/>
            <person name="Schacherer J."/>
        </authorList>
    </citation>
    <scope>NUCLEOTIDE SEQUENCE</scope>
    <source>
        <strain evidence="10">YJS4271</strain>
    </source>
</reference>
<evidence type="ECO:0000313" key="10">
    <source>
        <dbReference type="EMBL" id="CDR39291.1"/>
    </source>
</evidence>
<evidence type="ECO:0000313" key="11">
    <source>
        <dbReference type="EMBL" id="ONH65589.1"/>
    </source>
</evidence>
<keyword evidence="5" id="KW-0698">rRNA processing</keyword>
<proteinExistence type="inferred from homology"/>
<evidence type="ECO:0000256" key="5">
    <source>
        <dbReference type="ARBA" id="ARBA00022552"/>
    </source>
</evidence>
<reference evidence="11" key="3">
    <citation type="submission" date="2017-01" db="EMBL/GenBank/DDBJ databases">
        <authorList>
            <person name="Mah S.A."/>
            <person name="Swanson W.J."/>
            <person name="Moy G.W."/>
            <person name="Vacquier V.D."/>
        </authorList>
    </citation>
    <scope>NUCLEOTIDE SEQUENCE [LARGE SCALE GENOMIC DNA]</scope>
    <source>
        <strain evidence="11">65</strain>
    </source>
</reference>
<evidence type="ECO:0000256" key="2">
    <source>
        <dbReference type="ARBA" id="ARBA00006916"/>
    </source>
</evidence>
<protein>
    <recommendedName>
        <fullName evidence="3">rRNA-processing protein EFG1</fullName>
    </recommendedName>
    <alternativeName>
        <fullName evidence="4">rRNA-processing protein efg1</fullName>
    </alternativeName>
</protein>
<feature type="compositionally biased region" description="Acidic residues" evidence="9">
    <location>
        <begin position="213"/>
        <end position="230"/>
    </location>
</feature>
<evidence type="ECO:0000256" key="8">
    <source>
        <dbReference type="SAM" id="Coils"/>
    </source>
</evidence>
<dbReference type="OrthoDB" id="47732at2759"/>
<dbReference type="GO" id="GO:0005730">
    <property type="term" value="C:nucleolus"/>
    <property type="evidence" value="ECO:0007669"/>
    <property type="project" value="UniProtKB-SubCell"/>
</dbReference>
<dbReference type="VEuPathDB" id="FungiDB:BON22_4540"/>
<accession>A0A061AQ52</accession>
<keyword evidence="7" id="KW-0539">Nucleus</keyword>
<evidence type="ECO:0000256" key="3">
    <source>
        <dbReference type="ARBA" id="ARBA00018689"/>
    </source>
</evidence>
<evidence type="ECO:0000256" key="4">
    <source>
        <dbReference type="ARBA" id="ARBA00019827"/>
    </source>
</evidence>
<feature type="region of interest" description="Disordered" evidence="9">
    <location>
        <begin position="202"/>
        <end position="230"/>
    </location>
</feature>
<dbReference type="GO" id="GO:0000462">
    <property type="term" value="P:maturation of SSU-rRNA from tricistronic rRNA transcript (SSU-rRNA, 5.8S rRNA, LSU-rRNA)"/>
    <property type="evidence" value="ECO:0007669"/>
    <property type="project" value="TreeGrafter"/>
</dbReference>
<dbReference type="Pfam" id="PF10153">
    <property type="entry name" value="Efg1"/>
    <property type="match status" value="1"/>
</dbReference>
<evidence type="ECO:0000313" key="12">
    <source>
        <dbReference type="Proteomes" id="UP000189513"/>
    </source>
</evidence>
<dbReference type="AlphaFoldDB" id="A0A061AQ52"/>
<sequence length="230" mass="26456">MPPIKSKKHHSAGTAVEITNVLGSGASKIKTKIRDIERLLKKKGDVLPADVVVAQERALETLKVELENAQMKNKVKEVAKKYHMVRFFEKKKSLRKYRQAKKEYDALVEKNEGKKEIKKARTKLRHAEVDLCYVVNFPKDKKYISLFPNKDSADAKDENVKKGLLKTEEQRNAFKKEIESMLKEDTLPISLKDILDGKSGERTTLASNFETQKEEEVEANEDEDEDDFFE</sequence>
<gene>
    <name evidence="11" type="ORF">BON22_4540</name>
    <name evidence="10" type="ORF">CYFA0S_03e01816g</name>
</gene>